<accession>A0A497EWQ7</accession>
<name>A0A497EWQ7_9CREN</name>
<comment type="caution">
    <text evidence="1">The sequence shown here is derived from an EMBL/GenBank/DDBJ whole genome shotgun (WGS) entry which is preliminary data.</text>
</comment>
<dbReference type="Gene3D" id="3.30.1860.10">
    <property type="entry name" value="uncharacterized conserved protein from methanopyrus kandleri domain like"/>
    <property type="match status" value="1"/>
</dbReference>
<protein>
    <submittedName>
        <fullName evidence="1">DUF424 domain-containing protein</fullName>
    </submittedName>
</protein>
<sequence>MNSWIRGKDLLVAVCDADILGKTFREGRLKIEVKESFYGGKLVSLEEALAALKEASIGNIVGKEIVKSAIEEGIIHKDAVIWIGGQPHAQFIKMFYW</sequence>
<dbReference type="EMBL" id="QMQY01000017">
    <property type="protein sequence ID" value="RLE51170.1"/>
    <property type="molecule type" value="Genomic_DNA"/>
</dbReference>
<evidence type="ECO:0000313" key="2">
    <source>
        <dbReference type="Proteomes" id="UP000281962"/>
    </source>
</evidence>
<reference evidence="1 2" key="1">
    <citation type="submission" date="2018-06" db="EMBL/GenBank/DDBJ databases">
        <title>Extensive metabolic versatility and redundancy in microbially diverse, dynamic hydrothermal sediments.</title>
        <authorList>
            <person name="Dombrowski N."/>
            <person name="Teske A."/>
            <person name="Baker B.J."/>
        </authorList>
    </citation>
    <scope>NUCLEOTIDE SEQUENCE [LARGE SCALE GENOMIC DNA]</scope>
    <source>
        <strain evidence="1">B30_G17</strain>
    </source>
</reference>
<gene>
    <name evidence="1" type="ORF">DRJ21_00725</name>
</gene>
<dbReference type="Proteomes" id="UP000281962">
    <property type="component" value="Unassembled WGS sequence"/>
</dbReference>
<organism evidence="1 2">
    <name type="scientific">Thermoproteota archaeon</name>
    <dbReference type="NCBI Taxonomy" id="2056631"/>
    <lineage>
        <taxon>Archaea</taxon>
        <taxon>Thermoproteota</taxon>
    </lineage>
</organism>
<proteinExistence type="predicted"/>
<dbReference type="AlphaFoldDB" id="A0A497EWQ7"/>
<dbReference type="InterPro" id="IPR007355">
    <property type="entry name" value="DUF424"/>
</dbReference>
<evidence type="ECO:0000313" key="1">
    <source>
        <dbReference type="EMBL" id="RLE51170.1"/>
    </source>
</evidence>
<dbReference type="Pfam" id="PF04242">
    <property type="entry name" value="DUF424"/>
    <property type="match status" value="1"/>
</dbReference>